<evidence type="ECO:0000313" key="3">
    <source>
        <dbReference type="Proteomes" id="UP001382455"/>
    </source>
</evidence>
<feature type="signal peptide" evidence="1">
    <location>
        <begin position="1"/>
        <end position="22"/>
    </location>
</feature>
<dbReference type="Proteomes" id="UP001382455">
    <property type="component" value="Unassembled WGS sequence"/>
</dbReference>
<comment type="caution">
    <text evidence="2">The sequence shown here is derived from an EMBL/GenBank/DDBJ whole genome shotgun (WGS) entry which is preliminary data.</text>
</comment>
<dbReference type="InterPro" id="IPR001969">
    <property type="entry name" value="Aspartic_peptidase_AS"/>
</dbReference>
<dbReference type="Gene3D" id="2.40.70.10">
    <property type="entry name" value="Acid Proteases"/>
    <property type="match status" value="2"/>
</dbReference>
<keyword evidence="2" id="KW-0378">Hydrolase</keyword>
<dbReference type="Pfam" id="PF13650">
    <property type="entry name" value="Asp_protease_2"/>
    <property type="match status" value="1"/>
</dbReference>
<reference evidence="2 3" key="1">
    <citation type="submission" date="2023-12" db="EMBL/GenBank/DDBJ databases">
        <title>Friends and Foes: Symbiotic and Algicidal bacterial influence on Karenia brevis blooms.</title>
        <authorList>
            <person name="Fei C."/>
            <person name="Mohamed A.R."/>
            <person name="Booker A."/>
            <person name="Arshad M."/>
            <person name="Klass S."/>
            <person name="Ahn S."/>
            <person name="Gilbert P.M."/>
            <person name="Heil C.A."/>
            <person name="Martinez J.M."/>
            <person name="Amin S.A."/>
        </authorList>
    </citation>
    <scope>NUCLEOTIDE SEQUENCE [LARGE SCALE GENOMIC DNA]</scope>
    <source>
        <strain evidence="2 3">CE15</strain>
    </source>
</reference>
<dbReference type="InterPro" id="IPR021109">
    <property type="entry name" value="Peptidase_aspartic_dom_sf"/>
</dbReference>
<evidence type="ECO:0000256" key="1">
    <source>
        <dbReference type="SAM" id="SignalP"/>
    </source>
</evidence>
<dbReference type="RefSeq" id="WP_100914393.1">
    <property type="nucleotide sequence ID" value="NZ_CP023398.1"/>
</dbReference>
<gene>
    <name evidence="2" type="ORF">WAE96_13775</name>
</gene>
<organism evidence="2 3">
    <name type="scientific">Pseudoalteromonas spongiae</name>
    <dbReference type="NCBI Taxonomy" id="298657"/>
    <lineage>
        <taxon>Bacteria</taxon>
        <taxon>Pseudomonadati</taxon>
        <taxon>Pseudomonadota</taxon>
        <taxon>Gammaproteobacteria</taxon>
        <taxon>Alteromonadales</taxon>
        <taxon>Pseudoalteromonadaceae</taxon>
        <taxon>Pseudoalteromonas</taxon>
    </lineage>
</organism>
<dbReference type="PROSITE" id="PS00141">
    <property type="entry name" value="ASP_PROTEASE"/>
    <property type="match status" value="1"/>
</dbReference>
<dbReference type="GO" id="GO:0006508">
    <property type="term" value="P:proteolysis"/>
    <property type="evidence" value="ECO:0007669"/>
    <property type="project" value="UniProtKB-KW"/>
</dbReference>
<sequence>MLNGFKSIFLIALLYLSPNALAGATQWMDFKLEHGHIKVPVIVGGVKAHAILDTGANVNAINGQFVRHHNLDLNKGSSIYVKGVFDTEKRKTYKNVPINLFGTDIELDDMVDFQLGPSDDAILLGSSFFSLFIVQIDYPNNKMRLLTRDTFDLKKLKNIEMHNQKGTGLPIVKVNFNKNDSAWLLLDTGNTGGIMVERSYANKLEWLESYQTETGLVIGVNKIKGTESFRIDSLKFGPYTLENVLVTVPAEGERSNLESRYEVSTGSRLRGRRVRGLLGYDILKHFVLTIDYKTGSAHISLPEE</sequence>
<keyword evidence="1" id="KW-0732">Signal</keyword>
<evidence type="ECO:0000313" key="2">
    <source>
        <dbReference type="EMBL" id="MEI4550735.1"/>
    </source>
</evidence>
<dbReference type="SUPFAM" id="SSF50630">
    <property type="entry name" value="Acid proteases"/>
    <property type="match status" value="1"/>
</dbReference>
<feature type="chain" id="PRO_5045098218" evidence="1">
    <location>
        <begin position="23"/>
        <end position="304"/>
    </location>
</feature>
<keyword evidence="3" id="KW-1185">Reference proteome</keyword>
<proteinExistence type="predicted"/>
<name>A0ABU8EVF6_9GAMM</name>
<keyword evidence="2" id="KW-0645">Protease</keyword>
<dbReference type="GO" id="GO:0008233">
    <property type="term" value="F:peptidase activity"/>
    <property type="evidence" value="ECO:0007669"/>
    <property type="project" value="UniProtKB-KW"/>
</dbReference>
<accession>A0ABU8EVF6</accession>
<dbReference type="EMBL" id="JBAWKS010000001">
    <property type="protein sequence ID" value="MEI4550735.1"/>
    <property type="molecule type" value="Genomic_DNA"/>
</dbReference>
<protein>
    <submittedName>
        <fullName evidence="2">Aspartyl protease family protein</fullName>
    </submittedName>
</protein>